<organism evidence="1 2">
    <name type="scientific">Thiorhodococcus fuscus</name>
    <dbReference type="NCBI Taxonomy" id="527200"/>
    <lineage>
        <taxon>Bacteria</taxon>
        <taxon>Pseudomonadati</taxon>
        <taxon>Pseudomonadota</taxon>
        <taxon>Gammaproteobacteria</taxon>
        <taxon>Chromatiales</taxon>
        <taxon>Chromatiaceae</taxon>
        <taxon>Thiorhodococcus</taxon>
    </lineage>
</organism>
<dbReference type="Proteomes" id="UP001597337">
    <property type="component" value="Unassembled WGS sequence"/>
</dbReference>
<reference evidence="2" key="1">
    <citation type="journal article" date="2019" name="Int. J. Syst. Evol. Microbiol.">
        <title>The Global Catalogue of Microorganisms (GCM) 10K type strain sequencing project: providing services to taxonomists for standard genome sequencing and annotation.</title>
        <authorList>
            <consortium name="The Broad Institute Genomics Platform"/>
            <consortium name="The Broad Institute Genome Sequencing Center for Infectious Disease"/>
            <person name="Wu L."/>
            <person name="Ma J."/>
        </authorList>
    </citation>
    <scope>NUCLEOTIDE SEQUENCE [LARGE SCALE GENOMIC DNA]</scope>
    <source>
        <strain evidence="2">KACC 12597</strain>
    </source>
</reference>
<dbReference type="EMBL" id="JBHUHX010000001">
    <property type="protein sequence ID" value="MFD2110353.1"/>
    <property type="molecule type" value="Genomic_DNA"/>
</dbReference>
<sequence>MLTSQAEVHVARPPELVFQFVAEDFLHNYPRWSPEVRSLEAVTEGPMQVGWIGRQIRFDRGRRSDSQFRVTTFEAGRRITFKGITDSYLIDYRFEPLDCGTQIAFTFELEHLSGALRPFEGMVRRAIQETSDRMMGNLKCLIELEVVPQPC</sequence>
<gene>
    <name evidence="1" type="ORF">ACFSJC_00685</name>
</gene>
<dbReference type="RefSeq" id="WP_386021738.1">
    <property type="nucleotide sequence ID" value="NZ_JBHUHX010000001.1"/>
</dbReference>
<protein>
    <submittedName>
        <fullName evidence="1">SRPBCC family protein</fullName>
    </submittedName>
</protein>
<proteinExistence type="predicted"/>
<dbReference type="SUPFAM" id="SSF55961">
    <property type="entry name" value="Bet v1-like"/>
    <property type="match status" value="1"/>
</dbReference>
<comment type="caution">
    <text evidence="1">The sequence shown here is derived from an EMBL/GenBank/DDBJ whole genome shotgun (WGS) entry which is preliminary data.</text>
</comment>
<dbReference type="InterPro" id="IPR023393">
    <property type="entry name" value="START-like_dom_sf"/>
</dbReference>
<evidence type="ECO:0000313" key="2">
    <source>
        <dbReference type="Proteomes" id="UP001597337"/>
    </source>
</evidence>
<dbReference type="InterPro" id="IPR019587">
    <property type="entry name" value="Polyketide_cyclase/dehydratase"/>
</dbReference>
<name>A0ABW4Y6I6_9GAMM</name>
<keyword evidence="2" id="KW-1185">Reference proteome</keyword>
<evidence type="ECO:0000313" key="1">
    <source>
        <dbReference type="EMBL" id="MFD2110353.1"/>
    </source>
</evidence>
<accession>A0ABW4Y6I6</accession>
<dbReference type="Pfam" id="PF10604">
    <property type="entry name" value="Polyketide_cyc2"/>
    <property type="match status" value="1"/>
</dbReference>
<dbReference type="Gene3D" id="3.30.530.20">
    <property type="match status" value="1"/>
</dbReference>